<feature type="transmembrane region" description="Helical" evidence="7">
    <location>
        <begin position="285"/>
        <end position="303"/>
    </location>
</feature>
<name>A0ABY4D7Q1_9SPIR</name>
<protein>
    <submittedName>
        <fullName evidence="9">MFS transporter</fullName>
    </submittedName>
</protein>
<evidence type="ECO:0000256" key="4">
    <source>
        <dbReference type="ARBA" id="ARBA00022692"/>
    </source>
</evidence>
<keyword evidence="3" id="KW-1003">Cell membrane</keyword>
<feature type="transmembrane region" description="Helical" evidence="7">
    <location>
        <begin position="9"/>
        <end position="33"/>
    </location>
</feature>
<dbReference type="InterPro" id="IPR020846">
    <property type="entry name" value="MFS_dom"/>
</dbReference>
<proteinExistence type="predicted"/>
<dbReference type="SUPFAM" id="SSF103473">
    <property type="entry name" value="MFS general substrate transporter"/>
    <property type="match status" value="1"/>
</dbReference>
<feature type="transmembrane region" description="Helical" evidence="7">
    <location>
        <begin position="223"/>
        <end position="245"/>
    </location>
</feature>
<evidence type="ECO:0000256" key="6">
    <source>
        <dbReference type="ARBA" id="ARBA00023136"/>
    </source>
</evidence>
<evidence type="ECO:0000256" key="2">
    <source>
        <dbReference type="ARBA" id="ARBA00022448"/>
    </source>
</evidence>
<dbReference type="CDD" id="cd06173">
    <property type="entry name" value="MFS_MefA_like"/>
    <property type="match status" value="1"/>
</dbReference>
<dbReference type="PANTHER" id="PTHR43266:SF10">
    <property type="entry name" value="BACILYSIN EXPORTER BACE-RELATED"/>
    <property type="match status" value="1"/>
</dbReference>
<feature type="transmembrane region" description="Helical" evidence="7">
    <location>
        <begin position="170"/>
        <end position="190"/>
    </location>
</feature>
<evidence type="ECO:0000259" key="8">
    <source>
        <dbReference type="PROSITE" id="PS50850"/>
    </source>
</evidence>
<dbReference type="PROSITE" id="PS50850">
    <property type="entry name" value="MFS"/>
    <property type="match status" value="1"/>
</dbReference>
<sequence length="405" mass="43622">MQGWKTKTILFLASQGITLFGSSIVQFALVWYITLQSSSGVWVSALTLCAFVPQFLVSFVSGALSDRCNKKYLIIASDAVIAAATLALVLLVPRLDSDTTVFYALLVVSIVRSAGSGVQIPAVASMIPLLVPAEQLMRFNGLNAALTSLVQFASPFAAGAFLTLSSLRSTLLLDVSTAVVGICLLAFLLIPHEKKQTGKTSLFQDVKQGAVYALQNRWVGKMLMVHGLFIFLAVPAGFLATLFVTRYYKESYAYMTIVEVVGFAGMSLGGVLMSTWGGFKNQVTSFLAGMSAFGILAIGMGLIDSFIVYLALMAIYGIALTMVQTATMTLLQQRTDTSMQGRIFAFLNIMYSGALPLGMALFGPLSDVVSMRVLMVLSGVLLMLLVLKLRFDRQFYSSSSSTMLS</sequence>
<accession>A0ABY4D7Q1</accession>
<organism evidence="9 10">
    <name type="scientific">Sphaerochaeta associata</name>
    <dbReference type="NCBI Taxonomy" id="1129264"/>
    <lineage>
        <taxon>Bacteria</taxon>
        <taxon>Pseudomonadati</taxon>
        <taxon>Spirochaetota</taxon>
        <taxon>Spirochaetia</taxon>
        <taxon>Spirochaetales</taxon>
        <taxon>Sphaerochaetaceae</taxon>
        <taxon>Sphaerochaeta</taxon>
    </lineage>
</organism>
<feature type="transmembrane region" description="Helical" evidence="7">
    <location>
        <begin position="142"/>
        <end position="164"/>
    </location>
</feature>
<feature type="transmembrane region" description="Helical" evidence="7">
    <location>
        <begin position="251"/>
        <end position="273"/>
    </location>
</feature>
<dbReference type="Gene3D" id="1.20.1250.20">
    <property type="entry name" value="MFS general substrate transporter like domains"/>
    <property type="match status" value="1"/>
</dbReference>
<evidence type="ECO:0000256" key="7">
    <source>
        <dbReference type="SAM" id="Phobius"/>
    </source>
</evidence>
<keyword evidence="10" id="KW-1185">Reference proteome</keyword>
<keyword evidence="2" id="KW-0813">Transport</keyword>
<feature type="transmembrane region" description="Helical" evidence="7">
    <location>
        <begin position="369"/>
        <end position="387"/>
    </location>
</feature>
<dbReference type="PANTHER" id="PTHR43266">
    <property type="entry name" value="MACROLIDE-EFFLUX PROTEIN"/>
    <property type="match status" value="1"/>
</dbReference>
<evidence type="ECO:0000256" key="5">
    <source>
        <dbReference type="ARBA" id="ARBA00022989"/>
    </source>
</evidence>
<dbReference type="RefSeq" id="WP_244771616.1">
    <property type="nucleotide sequence ID" value="NZ_CP094929.1"/>
</dbReference>
<keyword evidence="6 7" id="KW-0472">Membrane</keyword>
<evidence type="ECO:0000256" key="1">
    <source>
        <dbReference type="ARBA" id="ARBA00004651"/>
    </source>
</evidence>
<dbReference type="InterPro" id="IPR036259">
    <property type="entry name" value="MFS_trans_sf"/>
</dbReference>
<dbReference type="Pfam" id="PF07690">
    <property type="entry name" value="MFS_1"/>
    <property type="match status" value="1"/>
</dbReference>
<gene>
    <name evidence="9" type="ORF">MUG09_11735</name>
</gene>
<evidence type="ECO:0000313" key="9">
    <source>
        <dbReference type="EMBL" id="UOM50225.1"/>
    </source>
</evidence>
<evidence type="ECO:0000256" key="3">
    <source>
        <dbReference type="ARBA" id="ARBA00022475"/>
    </source>
</evidence>
<comment type="subcellular location">
    <subcellularLocation>
        <location evidence="1">Cell membrane</location>
        <topology evidence="1">Multi-pass membrane protein</topology>
    </subcellularLocation>
</comment>
<evidence type="ECO:0000313" key="10">
    <source>
        <dbReference type="Proteomes" id="UP000829708"/>
    </source>
</evidence>
<feature type="transmembrane region" description="Helical" evidence="7">
    <location>
        <begin position="39"/>
        <end position="60"/>
    </location>
</feature>
<feature type="transmembrane region" description="Helical" evidence="7">
    <location>
        <begin position="101"/>
        <end position="130"/>
    </location>
</feature>
<keyword evidence="4 7" id="KW-0812">Transmembrane</keyword>
<keyword evidence="5 7" id="KW-1133">Transmembrane helix</keyword>
<dbReference type="InterPro" id="IPR011701">
    <property type="entry name" value="MFS"/>
</dbReference>
<feature type="transmembrane region" description="Helical" evidence="7">
    <location>
        <begin position="309"/>
        <end position="331"/>
    </location>
</feature>
<reference evidence="10" key="1">
    <citation type="journal article" date="2024" name="J Bioinform Genom">
        <title>Complete genome sequence of the type strain bacterium Sphaerochaeta associata GLS2t (VKM B-2742)t.</title>
        <authorList>
            <person name="Troshina O.Y."/>
            <person name="Tepeeva A.N."/>
            <person name="Arzamasceva V.O."/>
            <person name="Whitman W.B."/>
            <person name="Varghese N."/>
            <person name="Shapiro N."/>
            <person name="Woyke T."/>
            <person name="Kripides N.C."/>
            <person name="Vasilenko O.V."/>
        </authorList>
    </citation>
    <scope>NUCLEOTIDE SEQUENCE [LARGE SCALE GENOMIC DNA]</scope>
    <source>
        <strain evidence="10">GLS2T</strain>
    </source>
</reference>
<feature type="domain" description="Major facilitator superfamily (MFS) profile" evidence="8">
    <location>
        <begin position="213"/>
        <end position="405"/>
    </location>
</feature>
<dbReference type="Proteomes" id="UP000829708">
    <property type="component" value="Chromosome"/>
</dbReference>
<feature type="transmembrane region" description="Helical" evidence="7">
    <location>
        <begin position="343"/>
        <end position="363"/>
    </location>
</feature>
<feature type="transmembrane region" description="Helical" evidence="7">
    <location>
        <begin position="72"/>
        <end position="95"/>
    </location>
</feature>
<dbReference type="EMBL" id="CP094929">
    <property type="protein sequence ID" value="UOM50225.1"/>
    <property type="molecule type" value="Genomic_DNA"/>
</dbReference>